<keyword evidence="8 11" id="KW-1133">Transmembrane helix</keyword>
<evidence type="ECO:0000256" key="7">
    <source>
        <dbReference type="ARBA" id="ARBA00022927"/>
    </source>
</evidence>
<evidence type="ECO:0000256" key="10">
    <source>
        <dbReference type="ARBA" id="ARBA00023136"/>
    </source>
</evidence>
<dbReference type="EMBL" id="CP011299">
    <property type="protein sequence ID" value="ANF17295.1"/>
    <property type="molecule type" value="Genomic_DNA"/>
</dbReference>
<evidence type="ECO:0000313" key="12">
    <source>
        <dbReference type="EMBL" id="ANF17295.1"/>
    </source>
</evidence>
<dbReference type="Pfam" id="PF02699">
    <property type="entry name" value="YajC"/>
    <property type="match status" value="1"/>
</dbReference>
<comment type="similarity">
    <text evidence="2">Belongs to the YajC family.</text>
</comment>
<evidence type="ECO:0000256" key="9">
    <source>
        <dbReference type="ARBA" id="ARBA00023010"/>
    </source>
</evidence>
<evidence type="ECO:0000256" key="6">
    <source>
        <dbReference type="ARBA" id="ARBA00022692"/>
    </source>
</evidence>
<evidence type="ECO:0000256" key="1">
    <source>
        <dbReference type="ARBA" id="ARBA00004162"/>
    </source>
</evidence>
<dbReference type="InterPro" id="IPR003849">
    <property type="entry name" value="Preprotein_translocase_YajC"/>
</dbReference>
<keyword evidence="13" id="KW-1185">Reference proteome</keyword>
<dbReference type="AlphaFoldDB" id="A0A172WEF2"/>
<evidence type="ECO:0000256" key="8">
    <source>
        <dbReference type="ARBA" id="ARBA00022989"/>
    </source>
</evidence>
<dbReference type="RefSeq" id="WP_075474421.1">
    <property type="nucleotide sequence ID" value="NZ_CP011299.1"/>
</dbReference>
<dbReference type="Proteomes" id="UP000077654">
    <property type="component" value="Chromosome"/>
</dbReference>
<keyword evidence="5" id="KW-1003">Cell membrane</keyword>
<keyword evidence="9" id="KW-0811">Translocation</keyword>
<gene>
    <name evidence="12" type="primary">yajC</name>
    <name evidence="12" type="ORF">XW81_00630</name>
</gene>
<sequence>MNLLISDAFAFDNNIHNNSLYSLLAMLLFFALIFYFIIYRPQNNKIKEHKKLLESLVVGDEILTSSGFLGKIKKITTVGYIILELNKNVEVLIKSDYVLSILPKGTLKII</sequence>
<feature type="transmembrane region" description="Helical" evidence="11">
    <location>
        <begin position="20"/>
        <end position="39"/>
    </location>
</feature>
<dbReference type="OrthoDB" id="9811406at2"/>
<keyword evidence="4" id="KW-0813">Transport</keyword>
<dbReference type="GO" id="GO:0005886">
    <property type="term" value="C:plasma membrane"/>
    <property type="evidence" value="ECO:0007669"/>
    <property type="project" value="UniProtKB-SubCell"/>
</dbReference>
<protein>
    <recommendedName>
        <fullName evidence="3">Sec translocon accessory complex subunit YajC</fullName>
    </recommendedName>
</protein>
<dbReference type="PANTHER" id="PTHR33909">
    <property type="entry name" value="SEC TRANSLOCON ACCESSORY COMPLEX SUBUNIT YAJC"/>
    <property type="match status" value="1"/>
</dbReference>
<accession>A0A172WEF2</accession>
<evidence type="ECO:0000256" key="3">
    <source>
        <dbReference type="ARBA" id="ARBA00014962"/>
    </source>
</evidence>
<keyword evidence="10 11" id="KW-0472">Membrane</keyword>
<dbReference type="GO" id="GO:0015031">
    <property type="term" value="P:protein transport"/>
    <property type="evidence" value="ECO:0007669"/>
    <property type="project" value="UniProtKB-KW"/>
</dbReference>
<evidence type="ECO:0000313" key="13">
    <source>
        <dbReference type="Proteomes" id="UP000077654"/>
    </source>
</evidence>
<comment type="subcellular location">
    <subcellularLocation>
        <location evidence="1">Cell membrane</location>
        <topology evidence="1">Single-pass membrane protein</topology>
    </subcellularLocation>
</comment>
<dbReference type="SMART" id="SM01323">
    <property type="entry name" value="YajC"/>
    <property type="match status" value="1"/>
</dbReference>
<evidence type="ECO:0000256" key="11">
    <source>
        <dbReference type="SAM" id="Phobius"/>
    </source>
</evidence>
<evidence type="ECO:0000256" key="2">
    <source>
        <dbReference type="ARBA" id="ARBA00006742"/>
    </source>
</evidence>
<dbReference type="PRINTS" id="PR01853">
    <property type="entry name" value="YAJCTRNLCASE"/>
</dbReference>
<keyword evidence="7" id="KW-0653">Protein transport</keyword>
<name>A0A172WEF2_BUCSC</name>
<dbReference type="PANTHER" id="PTHR33909:SF1">
    <property type="entry name" value="SEC TRANSLOCON ACCESSORY COMPLEX SUBUNIT YAJC"/>
    <property type="match status" value="1"/>
</dbReference>
<proteinExistence type="inferred from homology"/>
<reference evidence="12 13" key="1">
    <citation type="submission" date="2015-04" db="EMBL/GenBank/DDBJ databases">
        <title>Buchnera aphidicola assembly.</title>
        <authorList>
            <person name="Zhang Y."/>
        </authorList>
    </citation>
    <scope>NUCLEOTIDE SEQUENCE [LARGE SCALE GENOMIC DNA]</scope>
    <source>
        <strain evidence="12 13">SC</strain>
    </source>
</reference>
<dbReference type="STRING" id="118110.XW81_00630"/>
<dbReference type="PATRIC" id="fig|118110.3.peg.120"/>
<keyword evidence="6 11" id="KW-0812">Transmembrane</keyword>
<organism evidence="12 13">
    <name type="scientific">Buchnera aphidicola subsp. Schlechtendalia chinensis</name>
    <dbReference type="NCBI Taxonomy" id="118110"/>
    <lineage>
        <taxon>Bacteria</taxon>
        <taxon>Pseudomonadati</taxon>
        <taxon>Pseudomonadota</taxon>
        <taxon>Gammaproteobacteria</taxon>
        <taxon>Enterobacterales</taxon>
        <taxon>Erwiniaceae</taxon>
        <taxon>Buchnera</taxon>
    </lineage>
</organism>
<dbReference type="NCBIfam" id="TIGR00739">
    <property type="entry name" value="yajC"/>
    <property type="match status" value="1"/>
</dbReference>
<evidence type="ECO:0000256" key="4">
    <source>
        <dbReference type="ARBA" id="ARBA00022448"/>
    </source>
</evidence>
<evidence type="ECO:0000256" key="5">
    <source>
        <dbReference type="ARBA" id="ARBA00022475"/>
    </source>
</evidence>